<protein>
    <submittedName>
        <fullName evidence="1">Uncharacterized protein</fullName>
    </submittedName>
</protein>
<keyword evidence="2" id="KW-1185">Reference proteome</keyword>
<sequence>MALLATVVESFIVVNDGEKSTATMVDFNSDGTSSRWRWLKLVAETATTSLLDMGICIALVYQGCRQKVETTADEFEDKTLNANQSKELH</sequence>
<dbReference type="EMBL" id="NQVE01000097">
    <property type="protein sequence ID" value="RAL48850.1"/>
    <property type="molecule type" value="Genomic_DNA"/>
</dbReference>
<evidence type="ECO:0000313" key="1">
    <source>
        <dbReference type="EMBL" id="RAL48850.1"/>
    </source>
</evidence>
<gene>
    <name evidence="1" type="ORF">DM860_001170</name>
</gene>
<name>A0A328DU80_9ASTE</name>
<reference evidence="1 2" key="1">
    <citation type="submission" date="2018-06" db="EMBL/GenBank/DDBJ databases">
        <title>The Genome of Cuscuta australis (Dodder) Provides Insight into the Evolution of Plant Parasitism.</title>
        <authorList>
            <person name="Liu H."/>
        </authorList>
    </citation>
    <scope>NUCLEOTIDE SEQUENCE [LARGE SCALE GENOMIC DNA]</scope>
    <source>
        <strain evidence="2">cv. Yunnan</strain>
        <tissue evidence="1">Vines</tissue>
    </source>
</reference>
<comment type="caution">
    <text evidence="1">The sequence shown here is derived from an EMBL/GenBank/DDBJ whole genome shotgun (WGS) entry which is preliminary data.</text>
</comment>
<evidence type="ECO:0000313" key="2">
    <source>
        <dbReference type="Proteomes" id="UP000249390"/>
    </source>
</evidence>
<dbReference type="Proteomes" id="UP000249390">
    <property type="component" value="Unassembled WGS sequence"/>
</dbReference>
<proteinExistence type="predicted"/>
<accession>A0A328DU80</accession>
<organism evidence="1 2">
    <name type="scientific">Cuscuta australis</name>
    <dbReference type="NCBI Taxonomy" id="267555"/>
    <lineage>
        <taxon>Eukaryota</taxon>
        <taxon>Viridiplantae</taxon>
        <taxon>Streptophyta</taxon>
        <taxon>Embryophyta</taxon>
        <taxon>Tracheophyta</taxon>
        <taxon>Spermatophyta</taxon>
        <taxon>Magnoliopsida</taxon>
        <taxon>eudicotyledons</taxon>
        <taxon>Gunneridae</taxon>
        <taxon>Pentapetalae</taxon>
        <taxon>asterids</taxon>
        <taxon>lamiids</taxon>
        <taxon>Solanales</taxon>
        <taxon>Convolvulaceae</taxon>
        <taxon>Cuscuteae</taxon>
        <taxon>Cuscuta</taxon>
        <taxon>Cuscuta subgen. Grammica</taxon>
        <taxon>Cuscuta sect. Cleistogrammica</taxon>
    </lineage>
</organism>
<dbReference type="AlphaFoldDB" id="A0A328DU80"/>